<keyword evidence="4" id="KW-0281">Fimbrium</keyword>
<dbReference type="RefSeq" id="WP_005029884.1">
    <property type="nucleotide sequence ID" value="NZ_KB849755.1"/>
</dbReference>
<feature type="signal peptide" evidence="5">
    <location>
        <begin position="1"/>
        <end position="19"/>
    </location>
</feature>
<gene>
    <name evidence="7" type="ORF">F938_00954</name>
</gene>
<dbReference type="Proteomes" id="UP000013251">
    <property type="component" value="Unassembled WGS sequence"/>
</dbReference>
<dbReference type="NCBIfam" id="NF011741">
    <property type="entry name" value="PRK15194.1"/>
    <property type="match status" value="1"/>
</dbReference>
<comment type="subcellular location">
    <subcellularLocation>
        <location evidence="1">Fimbrium</location>
    </subcellularLocation>
</comment>
<dbReference type="AlphaFoldDB" id="N9EZ48"/>
<dbReference type="Pfam" id="PF00419">
    <property type="entry name" value="Fimbrial"/>
    <property type="match status" value="1"/>
</dbReference>
<evidence type="ECO:0000313" key="8">
    <source>
        <dbReference type="Proteomes" id="UP000013251"/>
    </source>
</evidence>
<evidence type="ECO:0000256" key="1">
    <source>
        <dbReference type="ARBA" id="ARBA00004561"/>
    </source>
</evidence>
<sequence length="182" mass="18341">MKKISLIAFALVASSTSFAATVTGGQVHFTGDLVNAACAVDVNSDGQTVDLGQHRVSKFKKAGDMSGPVPFQINLVDCEAALVTKGVSIAFKGSTTATNPKLLVVGAGASNDAAAQGVGIQISDSSSTALALDGTGFTKEIALNDGTNSFGFTARYVSTVDAGPTLTAGKANADATFVVNYN</sequence>
<dbReference type="InterPro" id="IPR036937">
    <property type="entry name" value="Adhesion_dom_fimbrial_sf"/>
</dbReference>
<organism evidence="7 8">
    <name type="scientific">Acinetobacter bereziniae LMG 1003 = CIP 70.12</name>
    <dbReference type="NCBI Taxonomy" id="981324"/>
    <lineage>
        <taxon>Bacteria</taxon>
        <taxon>Pseudomonadati</taxon>
        <taxon>Pseudomonadota</taxon>
        <taxon>Gammaproteobacteria</taxon>
        <taxon>Moraxellales</taxon>
        <taxon>Moraxellaceae</taxon>
        <taxon>Acinetobacter</taxon>
    </lineage>
</organism>
<dbReference type="SUPFAM" id="SSF49401">
    <property type="entry name" value="Bacterial adhesins"/>
    <property type="match status" value="1"/>
</dbReference>
<evidence type="ECO:0000256" key="3">
    <source>
        <dbReference type="ARBA" id="ARBA00022729"/>
    </source>
</evidence>
<dbReference type="EMBL" id="APQG01000015">
    <property type="protein sequence ID" value="ENW00310.1"/>
    <property type="molecule type" value="Genomic_DNA"/>
</dbReference>
<comment type="similarity">
    <text evidence="2">Belongs to the fimbrial protein family.</text>
</comment>
<keyword evidence="8" id="KW-1185">Reference proteome</keyword>
<feature type="domain" description="Fimbrial-type adhesion" evidence="6">
    <location>
        <begin position="28"/>
        <end position="181"/>
    </location>
</feature>
<evidence type="ECO:0000259" key="6">
    <source>
        <dbReference type="Pfam" id="PF00419"/>
    </source>
</evidence>
<dbReference type="HOGENOM" id="CLU_088965_0_0_6"/>
<accession>N9EZ48</accession>
<dbReference type="Gene3D" id="2.60.40.1090">
    <property type="entry name" value="Fimbrial-type adhesion domain"/>
    <property type="match status" value="1"/>
</dbReference>
<dbReference type="PANTHER" id="PTHR33420">
    <property type="entry name" value="FIMBRIAL SUBUNIT ELFA-RELATED"/>
    <property type="match status" value="1"/>
</dbReference>
<comment type="caution">
    <text evidence="7">The sequence shown here is derived from an EMBL/GenBank/DDBJ whole genome shotgun (WGS) entry which is preliminary data.</text>
</comment>
<protein>
    <recommendedName>
        <fullName evidence="6">Fimbrial-type adhesion domain-containing protein</fullName>
    </recommendedName>
</protein>
<reference evidence="7 8" key="1">
    <citation type="submission" date="2013-02" db="EMBL/GenBank/DDBJ databases">
        <title>The Genome Sequence of Acinetobacter bereziniae CIP 70.12.</title>
        <authorList>
            <consortium name="The Broad Institute Genome Sequencing Platform"/>
            <consortium name="The Broad Institute Genome Sequencing Center for Infectious Disease"/>
            <person name="Cerqueira G."/>
            <person name="Feldgarden M."/>
            <person name="Courvalin P."/>
            <person name="Perichon B."/>
            <person name="Grillot-Courvalin C."/>
            <person name="Clermont D."/>
            <person name="Rocha E."/>
            <person name="Yoon E.-J."/>
            <person name="Nemec A."/>
            <person name="Walker B."/>
            <person name="Young S.K."/>
            <person name="Zeng Q."/>
            <person name="Gargeya S."/>
            <person name="Fitzgerald M."/>
            <person name="Haas B."/>
            <person name="Abouelleil A."/>
            <person name="Alvarado L."/>
            <person name="Arachchi H.M."/>
            <person name="Berlin A.M."/>
            <person name="Chapman S.B."/>
            <person name="Dewar J."/>
            <person name="Goldberg J."/>
            <person name="Griggs A."/>
            <person name="Gujja S."/>
            <person name="Hansen M."/>
            <person name="Howarth C."/>
            <person name="Imamovic A."/>
            <person name="Larimer J."/>
            <person name="McCowan C."/>
            <person name="Murphy C."/>
            <person name="Neiman D."/>
            <person name="Pearson M."/>
            <person name="Priest M."/>
            <person name="Roberts A."/>
            <person name="Saif S."/>
            <person name="Shea T."/>
            <person name="Sisk P."/>
            <person name="Sykes S."/>
            <person name="Wortman J."/>
            <person name="Nusbaum C."/>
            <person name="Birren B."/>
        </authorList>
    </citation>
    <scope>NUCLEOTIDE SEQUENCE [LARGE SCALE GENOMIC DNA]</scope>
    <source>
        <strain evidence="7 8">CIP 70.12</strain>
    </source>
</reference>
<dbReference type="PANTHER" id="PTHR33420:SF12">
    <property type="entry name" value="FIMBRIN-LIKE PROTEIN FIMI-RELATED"/>
    <property type="match status" value="1"/>
</dbReference>
<dbReference type="PATRIC" id="fig|1217650.3.peg.920"/>
<evidence type="ECO:0000256" key="4">
    <source>
        <dbReference type="ARBA" id="ARBA00023263"/>
    </source>
</evidence>
<dbReference type="GO" id="GO:0009289">
    <property type="term" value="C:pilus"/>
    <property type="evidence" value="ECO:0007669"/>
    <property type="project" value="UniProtKB-SubCell"/>
</dbReference>
<evidence type="ECO:0000256" key="2">
    <source>
        <dbReference type="ARBA" id="ARBA00006671"/>
    </source>
</evidence>
<proteinExistence type="inferred from homology"/>
<dbReference type="InterPro" id="IPR000259">
    <property type="entry name" value="Adhesion_dom_fimbrial"/>
</dbReference>
<dbReference type="GeneID" id="69462030"/>
<evidence type="ECO:0000313" key="7">
    <source>
        <dbReference type="EMBL" id="ENW00310.1"/>
    </source>
</evidence>
<dbReference type="GO" id="GO:0043709">
    <property type="term" value="P:cell adhesion involved in single-species biofilm formation"/>
    <property type="evidence" value="ECO:0007669"/>
    <property type="project" value="TreeGrafter"/>
</dbReference>
<feature type="chain" id="PRO_5004141923" description="Fimbrial-type adhesion domain-containing protein" evidence="5">
    <location>
        <begin position="20"/>
        <end position="182"/>
    </location>
</feature>
<dbReference type="InterPro" id="IPR008966">
    <property type="entry name" value="Adhesion_dom_sf"/>
</dbReference>
<name>N9EZ48_ACIBZ</name>
<evidence type="ECO:0000256" key="5">
    <source>
        <dbReference type="SAM" id="SignalP"/>
    </source>
</evidence>
<dbReference type="InterPro" id="IPR050263">
    <property type="entry name" value="Bact_Fimbrial_Adh_Pro"/>
</dbReference>
<dbReference type="OrthoDB" id="8586454at2"/>
<keyword evidence="3 5" id="KW-0732">Signal</keyword>